<keyword evidence="3" id="KW-0804">Transcription</keyword>
<evidence type="ECO:0000256" key="1">
    <source>
        <dbReference type="ARBA" id="ARBA00023015"/>
    </source>
</evidence>
<dbReference type="Pfam" id="PF00440">
    <property type="entry name" value="TetR_N"/>
    <property type="match status" value="1"/>
</dbReference>
<name>A0ABY4YQQ4_9MICO</name>
<dbReference type="SUPFAM" id="SSF46689">
    <property type="entry name" value="Homeodomain-like"/>
    <property type="match status" value="1"/>
</dbReference>
<evidence type="ECO:0000313" key="7">
    <source>
        <dbReference type="Proteomes" id="UP001056455"/>
    </source>
</evidence>
<evidence type="ECO:0000259" key="5">
    <source>
        <dbReference type="PROSITE" id="PS50977"/>
    </source>
</evidence>
<keyword evidence="2 4" id="KW-0238">DNA-binding</keyword>
<dbReference type="EMBL" id="CP099489">
    <property type="protein sequence ID" value="USQ79034.1"/>
    <property type="molecule type" value="Genomic_DNA"/>
</dbReference>
<keyword evidence="7" id="KW-1185">Reference proteome</keyword>
<dbReference type="Gene3D" id="1.10.357.10">
    <property type="entry name" value="Tetracycline Repressor, domain 2"/>
    <property type="match status" value="1"/>
</dbReference>
<dbReference type="PROSITE" id="PS50977">
    <property type="entry name" value="HTH_TETR_2"/>
    <property type="match status" value="1"/>
</dbReference>
<dbReference type="RefSeq" id="WP_252591949.1">
    <property type="nucleotide sequence ID" value="NZ_CP099489.1"/>
</dbReference>
<protein>
    <submittedName>
        <fullName evidence="6">TetR/AcrR family transcriptional regulator</fullName>
    </submittedName>
</protein>
<dbReference type="PANTHER" id="PTHR30055">
    <property type="entry name" value="HTH-TYPE TRANSCRIPTIONAL REGULATOR RUTR"/>
    <property type="match status" value="1"/>
</dbReference>
<proteinExistence type="predicted"/>
<reference evidence="6" key="1">
    <citation type="submission" date="2022-06" db="EMBL/GenBank/DDBJ databases">
        <title>Ornithinimicrobium HY1793.</title>
        <authorList>
            <person name="Huang Y."/>
        </authorList>
    </citation>
    <scope>NUCLEOTIDE SEQUENCE</scope>
    <source>
        <strain evidence="6">HY1793</strain>
    </source>
</reference>
<dbReference type="InterPro" id="IPR001647">
    <property type="entry name" value="HTH_TetR"/>
</dbReference>
<accession>A0ABY4YQQ4</accession>
<feature type="domain" description="HTH tetR-type" evidence="5">
    <location>
        <begin position="11"/>
        <end position="71"/>
    </location>
</feature>
<feature type="DNA-binding region" description="H-T-H motif" evidence="4">
    <location>
        <begin position="34"/>
        <end position="53"/>
    </location>
</feature>
<dbReference type="InterPro" id="IPR050109">
    <property type="entry name" value="HTH-type_TetR-like_transc_reg"/>
</dbReference>
<evidence type="ECO:0000256" key="2">
    <source>
        <dbReference type="ARBA" id="ARBA00023125"/>
    </source>
</evidence>
<organism evidence="6 7">
    <name type="scientific">Ornithinimicrobium faecis</name>
    <dbReference type="NCBI Taxonomy" id="2934158"/>
    <lineage>
        <taxon>Bacteria</taxon>
        <taxon>Bacillati</taxon>
        <taxon>Actinomycetota</taxon>
        <taxon>Actinomycetes</taxon>
        <taxon>Micrococcales</taxon>
        <taxon>Ornithinimicrobiaceae</taxon>
        <taxon>Ornithinimicrobium</taxon>
    </lineage>
</organism>
<sequence length="202" mass="21484">MNPPRQRLPAAERRESILTAAAEVFGERGYAAATTDAIAQIAGISQAYVIRTFGSKEALFIATAERVVERVADAFRAVIAEGGPQEQIEPRLGEAYVRLAEDRGTLVTLLHLFTLGHDTGIGPVAREGFLRIYTILRDEAGLSATRATAFLGNGMLVSTILGLHLPASTDDPAVSELLGSTFRENTALVTELFGSATAANNT</sequence>
<evidence type="ECO:0000256" key="4">
    <source>
        <dbReference type="PROSITE-ProRule" id="PRU00335"/>
    </source>
</evidence>
<evidence type="ECO:0000256" key="3">
    <source>
        <dbReference type="ARBA" id="ARBA00023163"/>
    </source>
</evidence>
<dbReference type="Proteomes" id="UP001056455">
    <property type="component" value="Chromosome"/>
</dbReference>
<dbReference type="InterPro" id="IPR009057">
    <property type="entry name" value="Homeodomain-like_sf"/>
</dbReference>
<keyword evidence="1" id="KW-0805">Transcription regulation</keyword>
<dbReference type="PRINTS" id="PR00455">
    <property type="entry name" value="HTHTETR"/>
</dbReference>
<gene>
    <name evidence="6" type="ORF">NF556_15595</name>
</gene>
<dbReference type="PANTHER" id="PTHR30055:SF234">
    <property type="entry name" value="HTH-TYPE TRANSCRIPTIONAL REGULATOR BETI"/>
    <property type="match status" value="1"/>
</dbReference>
<evidence type="ECO:0000313" key="6">
    <source>
        <dbReference type="EMBL" id="USQ79034.1"/>
    </source>
</evidence>